<protein>
    <submittedName>
        <fullName evidence="2">AAA ATPase-like domain-containing protein</fullName>
    </submittedName>
</protein>
<dbReference type="Proteomes" id="UP000663720">
    <property type="component" value="Chromosome"/>
</dbReference>
<organism evidence="2 3">
    <name type="scientific">Desulfonema limicola</name>
    <dbReference type="NCBI Taxonomy" id="45656"/>
    <lineage>
        <taxon>Bacteria</taxon>
        <taxon>Pseudomonadati</taxon>
        <taxon>Thermodesulfobacteriota</taxon>
        <taxon>Desulfobacteria</taxon>
        <taxon>Desulfobacterales</taxon>
        <taxon>Desulfococcaceae</taxon>
        <taxon>Desulfonema</taxon>
    </lineage>
</organism>
<proteinExistence type="predicted"/>
<feature type="domain" description="ATPase dynein-related AAA" evidence="1">
    <location>
        <begin position="531"/>
        <end position="627"/>
    </location>
</feature>
<dbReference type="InterPro" id="IPR052934">
    <property type="entry name" value="Methyl-DNA_Rec/Restrict_Enz"/>
</dbReference>
<sequence>MDMKKMKEQILQLWKDWTKSLNQLYYKEEKEKCIKLIKDYACFYNAIDFIKKVQVHKGTGIDIQDFTGCQVFKIELKDENSELIYSFPAVINDDNVFARYEFYEEKDYYTSFITSGDGKKHVNGFIEVLYFNDVDDISFNPDDDDNKTLFKKEYRVLFDFINSFQGLFVASRLQTMFTNNHFHQWIELLKWFDDPKNSLPKMRYNYKESKILDNYKIWKFIGFYINNKIPLFSQEDTDIINWLLQIFSQNQDTLEKFNEKGSYKDEIDKIQSALEEFLQLIDINEDDQYEKIIFKDFEHEKKDDIEPLINEKFKILHFLDFAYNYLQKNKYRLNINELLISQKAVVLYGPPGTGKTHHAKEEAEYFITEYCKQIDYKDDKLLKEILIGKVQFHPSYNYEDFIEGIKPVGINEQGTPKFQLTNGIFKSFCKKAGVLEVWYAENIDGNENFEKVSLKKFIENTKDKLEKFYEILDEEQIIYWKPILEKFKEIYNKAQSEDNNSDEELNEGSVNKDEDYLNEIDINESIQSYLPPFFIIIDEINRAELSRVFGELMLCLEYRGVEGKISTPYSEIIKSLNEEEEVYKIVKFYNERGENYFFIPHNLYVIGTMNTIDRSVDSIDFALRRRFVWKEVPPNPYLLFILLNKLSKDMGIDFEIESIITLKKNFNDLNNYIKSSEFHLNKEYCIGHTYFLKILNYYNGKESLPDAQKKLWKNHLQSLLMEYGRGILSEDDLNEENKEGFLGKCKNIFYNN</sequence>
<dbReference type="InterPro" id="IPR027417">
    <property type="entry name" value="P-loop_NTPase"/>
</dbReference>
<dbReference type="KEGG" id="dli:dnl_51580"/>
<gene>
    <name evidence="2" type="ORF">dnl_51580</name>
</gene>
<evidence type="ECO:0000259" key="1">
    <source>
        <dbReference type="Pfam" id="PF07728"/>
    </source>
</evidence>
<dbReference type="PANTHER" id="PTHR37291:SF1">
    <property type="entry name" value="TYPE IV METHYL-DIRECTED RESTRICTION ENZYME ECOKMCRB SUBUNIT"/>
    <property type="match status" value="1"/>
</dbReference>
<accession>A0A975BCH8</accession>
<dbReference type="GO" id="GO:0005524">
    <property type="term" value="F:ATP binding"/>
    <property type="evidence" value="ECO:0007669"/>
    <property type="project" value="InterPro"/>
</dbReference>
<dbReference type="SUPFAM" id="SSF52540">
    <property type="entry name" value="P-loop containing nucleoside triphosphate hydrolases"/>
    <property type="match status" value="1"/>
</dbReference>
<dbReference type="EMBL" id="CP061799">
    <property type="protein sequence ID" value="QTA82775.1"/>
    <property type="molecule type" value="Genomic_DNA"/>
</dbReference>
<name>A0A975BCH8_9BACT</name>
<dbReference type="Gene3D" id="3.40.50.300">
    <property type="entry name" value="P-loop containing nucleotide triphosphate hydrolases"/>
    <property type="match status" value="1"/>
</dbReference>
<reference evidence="2" key="1">
    <citation type="journal article" date="2021" name="Microb. Physiol.">
        <title>Proteogenomic Insights into the Physiology of Marine, Sulfate-Reducing, Filamentous Desulfonema limicola and Desulfonema magnum.</title>
        <authorList>
            <person name="Schnaars V."/>
            <person name="Wohlbrand L."/>
            <person name="Scheve S."/>
            <person name="Hinrichs C."/>
            <person name="Reinhardt R."/>
            <person name="Rabus R."/>
        </authorList>
    </citation>
    <scope>NUCLEOTIDE SEQUENCE</scope>
    <source>
        <strain evidence="2">5ac10</strain>
    </source>
</reference>
<dbReference type="PANTHER" id="PTHR37291">
    <property type="entry name" value="5-METHYLCYTOSINE-SPECIFIC RESTRICTION ENZYME B"/>
    <property type="match status" value="1"/>
</dbReference>
<keyword evidence="3" id="KW-1185">Reference proteome</keyword>
<dbReference type="InterPro" id="IPR011704">
    <property type="entry name" value="ATPase_dyneun-rel_AAA"/>
</dbReference>
<evidence type="ECO:0000313" key="2">
    <source>
        <dbReference type="EMBL" id="QTA82775.1"/>
    </source>
</evidence>
<dbReference type="Pfam" id="PF07728">
    <property type="entry name" value="AAA_5"/>
    <property type="match status" value="1"/>
</dbReference>
<evidence type="ECO:0000313" key="3">
    <source>
        <dbReference type="Proteomes" id="UP000663720"/>
    </source>
</evidence>
<dbReference type="AlphaFoldDB" id="A0A975BCH8"/>
<dbReference type="GO" id="GO:0016887">
    <property type="term" value="F:ATP hydrolysis activity"/>
    <property type="evidence" value="ECO:0007669"/>
    <property type="project" value="InterPro"/>
</dbReference>